<dbReference type="Pfam" id="PF00581">
    <property type="entry name" value="Rhodanese"/>
    <property type="match status" value="1"/>
</dbReference>
<dbReference type="PANTHER" id="PTHR44086:SF14">
    <property type="entry name" value="RHODANESE DOMAIN-CONTAINING PROTEIN"/>
    <property type="match status" value="1"/>
</dbReference>
<dbReference type="EMBL" id="JARKHS020032133">
    <property type="protein sequence ID" value="KAK8760621.1"/>
    <property type="molecule type" value="Genomic_DNA"/>
</dbReference>
<proteinExistence type="predicted"/>
<feature type="chain" id="PRO_5042831557" description="Rhodanese domain-containing protein" evidence="1">
    <location>
        <begin position="23"/>
        <end position="179"/>
    </location>
</feature>
<organism evidence="3 4">
    <name type="scientific">Amblyomma americanum</name>
    <name type="common">Lone star tick</name>
    <dbReference type="NCBI Taxonomy" id="6943"/>
    <lineage>
        <taxon>Eukaryota</taxon>
        <taxon>Metazoa</taxon>
        <taxon>Ecdysozoa</taxon>
        <taxon>Arthropoda</taxon>
        <taxon>Chelicerata</taxon>
        <taxon>Arachnida</taxon>
        <taxon>Acari</taxon>
        <taxon>Parasitiformes</taxon>
        <taxon>Ixodida</taxon>
        <taxon>Ixodoidea</taxon>
        <taxon>Ixodidae</taxon>
        <taxon>Amblyomminae</taxon>
        <taxon>Amblyomma</taxon>
    </lineage>
</organism>
<dbReference type="PROSITE" id="PS50206">
    <property type="entry name" value="RHODANESE_3"/>
    <property type="match status" value="1"/>
</dbReference>
<feature type="domain" description="Rhodanese" evidence="2">
    <location>
        <begin position="64"/>
        <end position="167"/>
    </location>
</feature>
<dbReference type="PANTHER" id="PTHR44086">
    <property type="entry name" value="THIOSULFATE SULFURTRANSFERASE RDL2, MITOCHONDRIAL-RELATED"/>
    <property type="match status" value="1"/>
</dbReference>
<dbReference type="Proteomes" id="UP001321473">
    <property type="component" value="Unassembled WGS sequence"/>
</dbReference>
<keyword evidence="1" id="KW-0732">Signal</keyword>
<accession>A0AAQ4DDT1</accession>
<dbReference type="InterPro" id="IPR001763">
    <property type="entry name" value="Rhodanese-like_dom"/>
</dbReference>
<dbReference type="AlphaFoldDB" id="A0AAQ4DDT1"/>
<keyword evidence="4" id="KW-1185">Reference proteome</keyword>
<name>A0AAQ4DDT1_AMBAM</name>
<dbReference type="Gene3D" id="3.40.250.10">
    <property type="entry name" value="Rhodanese-like domain"/>
    <property type="match status" value="1"/>
</dbReference>
<gene>
    <name evidence="3" type="ORF">V5799_028113</name>
</gene>
<dbReference type="InterPro" id="IPR036873">
    <property type="entry name" value="Rhodanese-like_dom_sf"/>
</dbReference>
<reference evidence="3 4" key="1">
    <citation type="journal article" date="2023" name="Arcadia Sci">
        <title>De novo assembly of a long-read Amblyomma americanum tick genome.</title>
        <authorList>
            <person name="Chou S."/>
            <person name="Poskanzer K.E."/>
            <person name="Rollins M."/>
            <person name="Thuy-Boun P.S."/>
        </authorList>
    </citation>
    <scope>NUCLEOTIDE SEQUENCE [LARGE SCALE GENOMIC DNA]</scope>
    <source>
        <strain evidence="3">F_SG_1</strain>
        <tissue evidence="3">Salivary glands</tissue>
    </source>
</reference>
<evidence type="ECO:0000313" key="3">
    <source>
        <dbReference type="EMBL" id="KAK8760621.1"/>
    </source>
</evidence>
<comment type="caution">
    <text evidence="3">The sequence shown here is derived from an EMBL/GenBank/DDBJ whole genome shotgun (WGS) entry which is preliminary data.</text>
</comment>
<evidence type="ECO:0000259" key="2">
    <source>
        <dbReference type="PROSITE" id="PS50206"/>
    </source>
</evidence>
<feature type="signal peptide" evidence="1">
    <location>
        <begin position="1"/>
        <end position="22"/>
    </location>
</feature>
<sequence length="179" mass="19884">MRCAAAAFLFCAVFVFFGPADGTQRLIKRPHRVPRSKHSGPKMTEVKAKFPELTFQQVKAVLKDKNRGVVVDVREPKELREDGSIPGSINVPLGDVQTAFEMGPGAFKSHYHADKPDPAKDIIFSCRSGRRALMAAEKLQELGTYHNIKVYPGSFQDWVLQGGDFNQAPLTEDPTQDQV</sequence>
<evidence type="ECO:0000256" key="1">
    <source>
        <dbReference type="SAM" id="SignalP"/>
    </source>
</evidence>
<protein>
    <recommendedName>
        <fullName evidence="2">Rhodanese domain-containing protein</fullName>
    </recommendedName>
</protein>
<evidence type="ECO:0000313" key="4">
    <source>
        <dbReference type="Proteomes" id="UP001321473"/>
    </source>
</evidence>
<dbReference type="SMART" id="SM00450">
    <property type="entry name" value="RHOD"/>
    <property type="match status" value="1"/>
</dbReference>
<dbReference type="SUPFAM" id="SSF52821">
    <property type="entry name" value="Rhodanese/Cell cycle control phosphatase"/>
    <property type="match status" value="1"/>
</dbReference>